<reference evidence="8" key="1">
    <citation type="submission" date="2025-08" db="UniProtKB">
        <authorList>
            <consortium name="RefSeq"/>
        </authorList>
    </citation>
    <scope>IDENTIFICATION</scope>
    <source>
        <tissue evidence="8">Liver</tissue>
    </source>
</reference>
<dbReference type="InterPro" id="IPR008983">
    <property type="entry name" value="Tumour_necrosis_fac-like_dom"/>
</dbReference>
<sequence length="329" mass="35503">MAAGRGDRWVREWGSVCWTWEGTPRESPSCLQPPILPLSADSSRLWALRTHCCLARSITGYQDSIRIQESPEAEPMKTTWWHKVSAPLFLLLLGFLHVSWAQSSCTGPPRIPGIPGIPGVPGSDGQPGTPGIKGEKGIPGLAGDHGDLGEKGDPGTPGIPGKVGPKGPVGPKGAPGPPGARGPRGDSGDYKATQKVAFSALRTINSPLRRDQAIRFEKVITNVNENYEPRSGKFTCKVPGLYYFTYHASSRGNLCVNLVRGRDRDRMQKVLTFCDYAQNTFQVTTGGVVLKLEQDEVVHLQATDKNSLLGIEGANSIFTGFLLFPDMDA</sequence>
<dbReference type="GO" id="GO:0005576">
    <property type="term" value="C:extracellular region"/>
    <property type="evidence" value="ECO:0007669"/>
    <property type="project" value="UniProtKB-SubCell"/>
</dbReference>
<feature type="region of interest" description="Disordered" evidence="5">
    <location>
        <begin position="118"/>
        <end position="190"/>
    </location>
</feature>
<dbReference type="KEGG" id="maua:101825252"/>
<keyword evidence="7" id="KW-1185">Reference proteome</keyword>
<dbReference type="GeneID" id="101825252"/>
<dbReference type="InterPro" id="IPR050392">
    <property type="entry name" value="Collagen/C1q_domain"/>
</dbReference>
<dbReference type="CTD" id="713"/>
<dbReference type="Pfam" id="PF01391">
    <property type="entry name" value="Collagen"/>
    <property type="match status" value="1"/>
</dbReference>
<evidence type="ECO:0000256" key="2">
    <source>
        <dbReference type="ARBA" id="ARBA00022525"/>
    </source>
</evidence>
<keyword evidence="3" id="KW-0732">Signal</keyword>
<dbReference type="AlphaFoldDB" id="A0A1U7QU95"/>
<evidence type="ECO:0000256" key="3">
    <source>
        <dbReference type="ARBA" id="ARBA00022729"/>
    </source>
</evidence>
<keyword evidence="2" id="KW-0964">Secreted</keyword>
<evidence type="ECO:0000256" key="1">
    <source>
        <dbReference type="ARBA" id="ARBA00004613"/>
    </source>
</evidence>
<accession>A0A1U7QU95</accession>
<dbReference type="FunFam" id="2.60.120.40:FF:000001">
    <property type="entry name" value="Complement C1q B chain"/>
    <property type="match status" value="1"/>
</dbReference>
<dbReference type="SMART" id="SM00110">
    <property type="entry name" value="C1Q"/>
    <property type="match status" value="1"/>
</dbReference>
<dbReference type="GO" id="GO:0005581">
    <property type="term" value="C:collagen trimer"/>
    <property type="evidence" value="ECO:0007669"/>
    <property type="project" value="UniProtKB-KW"/>
</dbReference>
<dbReference type="PANTHER" id="PTHR15427">
    <property type="entry name" value="EMILIN ELASTIN MICROFIBRIL INTERFACE-LOCATED PROTEIN ELASTIN MICROFIBRIL INTERFACER"/>
    <property type="match status" value="1"/>
</dbReference>
<dbReference type="PRINTS" id="PR00007">
    <property type="entry name" value="COMPLEMNTC1Q"/>
</dbReference>
<evidence type="ECO:0000256" key="5">
    <source>
        <dbReference type="SAM" id="MobiDB-lite"/>
    </source>
</evidence>
<comment type="subcellular location">
    <subcellularLocation>
        <location evidence="1">Secreted</location>
    </subcellularLocation>
</comment>
<gene>
    <name evidence="8" type="primary">C1qb</name>
</gene>
<evidence type="ECO:0000256" key="4">
    <source>
        <dbReference type="ARBA" id="ARBA00023119"/>
    </source>
</evidence>
<dbReference type="Pfam" id="PF00386">
    <property type="entry name" value="C1q"/>
    <property type="match status" value="1"/>
</dbReference>
<dbReference type="OrthoDB" id="8964326at2759"/>
<dbReference type="InterPro" id="IPR008160">
    <property type="entry name" value="Collagen"/>
</dbReference>
<dbReference type="PROSITE" id="PS50871">
    <property type="entry name" value="C1Q"/>
    <property type="match status" value="1"/>
</dbReference>
<dbReference type="RefSeq" id="XP_005081072.2">
    <property type="nucleotide sequence ID" value="XM_005081015.4"/>
</dbReference>
<dbReference type="PANTHER" id="PTHR15427:SF18">
    <property type="entry name" value="COMPLEMENT C1Q SUBCOMPONENT SUBUNIT B"/>
    <property type="match status" value="1"/>
</dbReference>
<evidence type="ECO:0000313" key="8">
    <source>
        <dbReference type="RefSeq" id="XP_005081072.2"/>
    </source>
</evidence>
<dbReference type="Gene3D" id="2.60.120.40">
    <property type="match status" value="1"/>
</dbReference>
<feature type="compositionally biased region" description="Low complexity" evidence="5">
    <location>
        <begin position="154"/>
        <end position="172"/>
    </location>
</feature>
<dbReference type="SUPFAM" id="SSF49842">
    <property type="entry name" value="TNF-like"/>
    <property type="match status" value="1"/>
</dbReference>
<name>A0A1U7QU95_MESAU</name>
<dbReference type="Proteomes" id="UP000886700">
    <property type="component" value="Unplaced"/>
</dbReference>
<proteinExistence type="predicted"/>
<feature type="domain" description="C1q" evidence="6">
    <location>
        <begin position="191"/>
        <end position="329"/>
    </location>
</feature>
<keyword evidence="4" id="KW-0176">Collagen</keyword>
<protein>
    <submittedName>
        <fullName evidence="8">Complement C1q subcomponent subunit B isoform X1</fullName>
    </submittedName>
</protein>
<evidence type="ECO:0000259" key="6">
    <source>
        <dbReference type="PROSITE" id="PS50871"/>
    </source>
</evidence>
<evidence type="ECO:0000313" key="7">
    <source>
        <dbReference type="Proteomes" id="UP000886700"/>
    </source>
</evidence>
<dbReference type="InterPro" id="IPR001073">
    <property type="entry name" value="C1q_dom"/>
</dbReference>
<organism evidence="7 8">
    <name type="scientific">Mesocricetus auratus</name>
    <name type="common">Golden hamster</name>
    <dbReference type="NCBI Taxonomy" id="10036"/>
    <lineage>
        <taxon>Eukaryota</taxon>
        <taxon>Metazoa</taxon>
        <taxon>Chordata</taxon>
        <taxon>Craniata</taxon>
        <taxon>Vertebrata</taxon>
        <taxon>Euteleostomi</taxon>
        <taxon>Mammalia</taxon>
        <taxon>Eutheria</taxon>
        <taxon>Euarchontoglires</taxon>
        <taxon>Glires</taxon>
        <taxon>Rodentia</taxon>
        <taxon>Myomorpha</taxon>
        <taxon>Muroidea</taxon>
        <taxon>Cricetidae</taxon>
        <taxon>Cricetinae</taxon>
        <taxon>Mesocricetus</taxon>
    </lineage>
</organism>
<feature type="compositionally biased region" description="Basic and acidic residues" evidence="5">
    <location>
        <begin position="144"/>
        <end position="153"/>
    </location>
</feature>